<dbReference type="PANTHER" id="PTHR47637">
    <property type="entry name" value="CHAPERONE SURA"/>
    <property type="match status" value="1"/>
</dbReference>
<dbReference type="EMBL" id="CP029812">
    <property type="protein sequence ID" value="AWU40085.1"/>
    <property type="molecule type" value="Genomic_DNA"/>
</dbReference>
<proteinExistence type="predicted"/>
<feature type="domain" description="PpiC" evidence="3">
    <location>
        <begin position="159"/>
        <end position="259"/>
    </location>
</feature>
<keyword evidence="5" id="KW-1185">Reference proteome</keyword>
<keyword evidence="1" id="KW-0732">Signal</keyword>
<evidence type="ECO:0000313" key="4">
    <source>
        <dbReference type="EMBL" id="AWU40085.1"/>
    </source>
</evidence>
<accession>A0ABN5M2T9</accession>
<gene>
    <name evidence="4" type="ORF">DM808_02950</name>
</gene>
<keyword evidence="2" id="KW-0413">Isomerase</keyword>
<evidence type="ECO:0000259" key="3">
    <source>
        <dbReference type="PROSITE" id="PS50198"/>
    </source>
</evidence>
<name>A0ABN5M2T9_9FLAO</name>
<evidence type="ECO:0000256" key="1">
    <source>
        <dbReference type="ARBA" id="ARBA00022729"/>
    </source>
</evidence>
<dbReference type="Proteomes" id="UP000247917">
    <property type="component" value="Chromosome"/>
</dbReference>
<sequence>MIKNILFKFNFFLIIFCNFSFAIELEKVNGISVIIGDEIILDSEIKNYLDYNKNIYPCQGLKNLLIQKLILYYAKKDPNLQIYDQELEKKVSNILEENLVKTLNKNYYTKEFLEELTETIKNNQYIEKFYQKIIDDIEVSPEEVKYFFNKKKEKLPIIPKKICISYMIFYPKLIEKHRNKIFNFLKKIKNEIHSDRDFSTKAILLSEDYYSALNGGIIKGLKKKNIPKEFERVVYALKEKQISEPFETNLGFHLVKVEEKKGDEIDIRHILIKPKYTKEELTKTKKFVDLIKNRLINHEIFFETIQDENPINNNQIVVNSYIWKKNCIEEKDLSKKMKKSLIHLKNGEISDTYKEILNGKEVFFIVKLLKKIPSHPISLEKDYTELKNLIKIIKQEEKIKNWVKIQLKKTYLKRVCP</sequence>
<dbReference type="SUPFAM" id="SSF54534">
    <property type="entry name" value="FKBP-like"/>
    <property type="match status" value="1"/>
</dbReference>
<dbReference type="InterPro" id="IPR046357">
    <property type="entry name" value="PPIase_dom_sf"/>
</dbReference>
<dbReference type="InterPro" id="IPR050280">
    <property type="entry name" value="OMP_Chaperone_SurA"/>
</dbReference>
<organism evidence="4 5">
    <name type="scientific">Blattabacterium punctulatus</name>
    <dbReference type="NCBI Taxonomy" id="164514"/>
    <lineage>
        <taxon>Bacteria</taxon>
        <taxon>Pseudomonadati</taxon>
        <taxon>Bacteroidota</taxon>
        <taxon>Flavobacteriia</taxon>
        <taxon>Flavobacteriales</taxon>
        <taxon>Blattabacteriaceae</taxon>
        <taxon>Blattabacterium</taxon>
    </lineage>
</organism>
<dbReference type="PROSITE" id="PS50198">
    <property type="entry name" value="PPIC_PPIASE_2"/>
    <property type="match status" value="1"/>
</dbReference>
<evidence type="ECO:0000313" key="5">
    <source>
        <dbReference type="Proteomes" id="UP000247917"/>
    </source>
</evidence>
<dbReference type="Pfam" id="PF00639">
    <property type="entry name" value="Rotamase"/>
    <property type="match status" value="1"/>
</dbReference>
<evidence type="ECO:0000256" key="2">
    <source>
        <dbReference type="PROSITE-ProRule" id="PRU00278"/>
    </source>
</evidence>
<keyword evidence="2" id="KW-0697">Rotamase</keyword>
<dbReference type="PANTHER" id="PTHR47637:SF1">
    <property type="entry name" value="CHAPERONE SURA"/>
    <property type="match status" value="1"/>
</dbReference>
<dbReference type="RefSeq" id="WP_110495446.1">
    <property type="nucleotide sequence ID" value="NZ_CP029812.1"/>
</dbReference>
<protein>
    <submittedName>
        <fullName evidence="4">Exotoxin</fullName>
    </submittedName>
</protein>
<dbReference type="InterPro" id="IPR000297">
    <property type="entry name" value="PPIase_PpiC"/>
</dbReference>
<dbReference type="SUPFAM" id="SSF109998">
    <property type="entry name" value="Triger factor/SurA peptide-binding domain-like"/>
    <property type="match status" value="1"/>
</dbReference>
<reference evidence="4 5" key="1">
    <citation type="journal article" date="2018" name="Genome Biol. Evol.">
        <title>Parallel and Gradual Genome Erosion in the Blattabacterium Endosymbionts of Mastotermes darwiniensis and Cryptocercus Wood Roaches.</title>
        <authorList>
            <person name="Kinjo Y."/>
            <person name="Bourguignon T."/>
            <person name="Tong K.J."/>
            <person name="Kuwahara H."/>
            <person name="Lim S.J."/>
            <person name="Yoon K.B."/>
            <person name="Shigenobu S."/>
            <person name="Park Y.C."/>
            <person name="Nalepa C.A."/>
            <person name="Hongoh Y."/>
            <person name="Ohkuma M."/>
            <person name="Lo N."/>
            <person name="Tokuda G."/>
        </authorList>
    </citation>
    <scope>NUCLEOTIDE SEQUENCE [LARGE SCALE GENOMIC DNA]</scope>
    <source>
        <strain evidence="4 5">CPUsv</strain>
    </source>
</reference>
<dbReference type="Gene3D" id="3.10.50.40">
    <property type="match status" value="2"/>
</dbReference>
<dbReference type="InterPro" id="IPR027304">
    <property type="entry name" value="Trigger_fact/SurA_dom_sf"/>
</dbReference>